<sequence length="550" mass="62028">MWKDAFLQVMISLLPVFAFQIWFNRSDRSRKIPLFMGALCLLAMLLGVLISRESFESYQIDFQMVPYVLGSLYGGFVAALLLSVTHLAVHLLFVSSYWEYVGFLSFLFIVFPLVFIAARRFKLSSLAGKKRLALGLGGVLVLLNHGGLAPQMVGEAGKWDEPFIVLQVFSLVGFLLLIWITIAMMESFIEKQYLQDQLQRMSTNYRNEVQKLQQFIDRIPMGVMIVDEEGKISHLNETALQVMENHTGNMGLQELIGRSIAKISGTFMKEVEGKLLFEALNGGDTASSIVETDGRTYIKTGFSIRDLQNQDIIGAALIAHDITEISHMRDEFGRMERLSLVGQMAASITHEIRNPMAVIRGFIQLMAERSPEHQRDYYRIVIDELDRANAIISDFLSLAQNRIVHKEKSSLNDIVRELAQLLRADANLRGQTIELELDESTPMLELNEKEIKQLILNLARNGMEAMGHNGRLLLRTSLKPNNVQLQVSDNGCGISEEKLERLFEPFYTTKTRGTGLGLPLCLSIVERHHGKIAVESEEGRGTVFTVSFHI</sequence>
<keyword evidence="9" id="KW-1133">Transmembrane helix</keyword>
<evidence type="ECO:0000256" key="9">
    <source>
        <dbReference type="SAM" id="Phobius"/>
    </source>
</evidence>
<comment type="caution">
    <text evidence="11">The sequence shown here is derived from an EMBL/GenBank/DDBJ whole genome shotgun (WGS) entry which is preliminary data.</text>
</comment>
<dbReference type="InterPro" id="IPR003594">
    <property type="entry name" value="HATPase_dom"/>
</dbReference>
<dbReference type="PROSITE" id="PS50109">
    <property type="entry name" value="HIS_KIN"/>
    <property type="match status" value="1"/>
</dbReference>
<dbReference type="PRINTS" id="PR00344">
    <property type="entry name" value="BCTRLSENSOR"/>
</dbReference>
<evidence type="ECO:0000256" key="2">
    <source>
        <dbReference type="ARBA" id="ARBA00012438"/>
    </source>
</evidence>
<dbReference type="PANTHER" id="PTHR43065:SF10">
    <property type="entry name" value="PEROXIDE STRESS-ACTIVATED HISTIDINE KINASE MAK3"/>
    <property type="match status" value="1"/>
</dbReference>
<dbReference type="Gene3D" id="3.30.450.20">
    <property type="entry name" value="PAS domain"/>
    <property type="match status" value="1"/>
</dbReference>
<dbReference type="InterPro" id="IPR035965">
    <property type="entry name" value="PAS-like_dom_sf"/>
</dbReference>
<name>A0A934MW57_9BACL</name>
<evidence type="ECO:0000256" key="7">
    <source>
        <dbReference type="ARBA" id="ARBA00022840"/>
    </source>
</evidence>
<keyword evidence="3" id="KW-0597">Phosphoprotein</keyword>
<dbReference type="AlphaFoldDB" id="A0A934MW57"/>
<dbReference type="Gene3D" id="3.30.565.10">
    <property type="entry name" value="Histidine kinase-like ATPase, C-terminal domain"/>
    <property type="match status" value="1"/>
</dbReference>
<evidence type="ECO:0000256" key="4">
    <source>
        <dbReference type="ARBA" id="ARBA00022679"/>
    </source>
</evidence>
<dbReference type="EC" id="2.7.13.3" evidence="2"/>
<dbReference type="Proteomes" id="UP000640274">
    <property type="component" value="Unassembled WGS sequence"/>
</dbReference>
<dbReference type="PANTHER" id="PTHR43065">
    <property type="entry name" value="SENSOR HISTIDINE KINASE"/>
    <property type="match status" value="1"/>
</dbReference>
<feature type="transmembrane region" description="Helical" evidence="9">
    <location>
        <begin position="164"/>
        <end position="185"/>
    </location>
</feature>
<keyword evidence="9" id="KW-0812">Transmembrane</keyword>
<dbReference type="InterPro" id="IPR036097">
    <property type="entry name" value="HisK_dim/P_sf"/>
</dbReference>
<dbReference type="GO" id="GO:0005524">
    <property type="term" value="F:ATP binding"/>
    <property type="evidence" value="ECO:0007669"/>
    <property type="project" value="UniProtKB-KW"/>
</dbReference>
<dbReference type="SUPFAM" id="SSF55785">
    <property type="entry name" value="PYP-like sensor domain (PAS domain)"/>
    <property type="match status" value="1"/>
</dbReference>
<feature type="domain" description="Histidine kinase" evidence="10">
    <location>
        <begin position="347"/>
        <end position="550"/>
    </location>
</feature>
<dbReference type="Pfam" id="PF02518">
    <property type="entry name" value="HATPase_c"/>
    <property type="match status" value="1"/>
</dbReference>
<dbReference type="RefSeq" id="WP_199020359.1">
    <property type="nucleotide sequence ID" value="NZ_JAELUP010000097.1"/>
</dbReference>
<accession>A0A934MW57</accession>
<dbReference type="SMART" id="SM00387">
    <property type="entry name" value="HATPase_c"/>
    <property type="match status" value="1"/>
</dbReference>
<evidence type="ECO:0000313" key="11">
    <source>
        <dbReference type="EMBL" id="MBJ6362817.1"/>
    </source>
</evidence>
<dbReference type="InterPro" id="IPR000014">
    <property type="entry name" value="PAS"/>
</dbReference>
<evidence type="ECO:0000256" key="6">
    <source>
        <dbReference type="ARBA" id="ARBA00022777"/>
    </source>
</evidence>
<evidence type="ECO:0000313" key="12">
    <source>
        <dbReference type="Proteomes" id="UP000640274"/>
    </source>
</evidence>
<dbReference type="SUPFAM" id="SSF47384">
    <property type="entry name" value="Homodimeric domain of signal transducing histidine kinase"/>
    <property type="match status" value="1"/>
</dbReference>
<dbReference type="CDD" id="cd00082">
    <property type="entry name" value="HisKA"/>
    <property type="match status" value="1"/>
</dbReference>
<keyword evidence="7" id="KW-0067">ATP-binding</keyword>
<evidence type="ECO:0000259" key="10">
    <source>
        <dbReference type="PROSITE" id="PS50109"/>
    </source>
</evidence>
<feature type="transmembrane region" description="Helical" evidence="9">
    <location>
        <begin position="100"/>
        <end position="121"/>
    </location>
</feature>
<protein>
    <recommendedName>
        <fullName evidence="2">histidine kinase</fullName>
        <ecNumber evidence="2">2.7.13.3</ecNumber>
    </recommendedName>
</protein>
<gene>
    <name evidence="11" type="ORF">JFN88_16490</name>
</gene>
<evidence type="ECO:0000256" key="8">
    <source>
        <dbReference type="ARBA" id="ARBA00023012"/>
    </source>
</evidence>
<dbReference type="InterPro" id="IPR036890">
    <property type="entry name" value="HATPase_C_sf"/>
</dbReference>
<dbReference type="InterPro" id="IPR003661">
    <property type="entry name" value="HisK_dim/P_dom"/>
</dbReference>
<dbReference type="SUPFAM" id="SSF55874">
    <property type="entry name" value="ATPase domain of HSP90 chaperone/DNA topoisomerase II/histidine kinase"/>
    <property type="match status" value="1"/>
</dbReference>
<keyword evidence="6" id="KW-0418">Kinase</keyword>
<dbReference type="InterPro" id="IPR005467">
    <property type="entry name" value="His_kinase_dom"/>
</dbReference>
<comment type="catalytic activity">
    <reaction evidence="1">
        <text>ATP + protein L-histidine = ADP + protein N-phospho-L-histidine.</text>
        <dbReference type="EC" id="2.7.13.3"/>
    </reaction>
</comment>
<keyword evidence="12" id="KW-1185">Reference proteome</keyword>
<keyword evidence="4" id="KW-0808">Transferase</keyword>
<dbReference type="Pfam" id="PF00512">
    <property type="entry name" value="HisKA"/>
    <property type="match status" value="1"/>
</dbReference>
<dbReference type="Gene3D" id="1.10.287.130">
    <property type="match status" value="1"/>
</dbReference>
<feature type="transmembrane region" description="Helical" evidence="9">
    <location>
        <begin position="133"/>
        <end position="152"/>
    </location>
</feature>
<feature type="transmembrane region" description="Helical" evidence="9">
    <location>
        <begin position="72"/>
        <end position="94"/>
    </location>
</feature>
<dbReference type="SMART" id="SM00388">
    <property type="entry name" value="HisKA"/>
    <property type="match status" value="1"/>
</dbReference>
<keyword evidence="8" id="KW-0902">Two-component regulatory system</keyword>
<proteinExistence type="predicted"/>
<keyword evidence="9" id="KW-0472">Membrane</keyword>
<dbReference type="EMBL" id="JAELUP010000097">
    <property type="protein sequence ID" value="MBJ6362817.1"/>
    <property type="molecule type" value="Genomic_DNA"/>
</dbReference>
<evidence type="ECO:0000256" key="3">
    <source>
        <dbReference type="ARBA" id="ARBA00022553"/>
    </source>
</evidence>
<dbReference type="InterPro" id="IPR004358">
    <property type="entry name" value="Sig_transdc_His_kin-like_C"/>
</dbReference>
<reference evidence="11" key="1">
    <citation type="submission" date="2020-12" db="EMBL/GenBank/DDBJ databases">
        <authorList>
            <person name="Huq M.A."/>
        </authorList>
    </citation>
    <scope>NUCLEOTIDE SEQUENCE</scope>
    <source>
        <strain evidence="11">MAHUQ-46</strain>
    </source>
</reference>
<organism evidence="11 12">
    <name type="scientific">Paenibacillus roseus</name>
    <dbReference type="NCBI Taxonomy" id="2798579"/>
    <lineage>
        <taxon>Bacteria</taxon>
        <taxon>Bacillati</taxon>
        <taxon>Bacillota</taxon>
        <taxon>Bacilli</taxon>
        <taxon>Bacillales</taxon>
        <taxon>Paenibacillaceae</taxon>
        <taxon>Paenibacillus</taxon>
    </lineage>
</organism>
<dbReference type="CDD" id="cd00130">
    <property type="entry name" value="PAS"/>
    <property type="match status" value="1"/>
</dbReference>
<feature type="transmembrane region" description="Helical" evidence="9">
    <location>
        <begin position="34"/>
        <end position="51"/>
    </location>
</feature>
<dbReference type="GO" id="GO:0000155">
    <property type="term" value="F:phosphorelay sensor kinase activity"/>
    <property type="evidence" value="ECO:0007669"/>
    <property type="project" value="InterPro"/>
</dbReference>
<evidence type="ECO:0000256" key="5">
    <source>
        <dbReference type="ARBA" id="ARBA00022741"/>
    </source>
</evidence>
<keyword evidence="5" id="KW-0547">Nucleotide-binding</keyword>
<evidence type="ECO:0000256" key="1">
    <source>
        <dbReference type="ARBA" id="ARBA00000085"/>
    </source>
</evidence>